<keyword evidence="5 6" id="KW-0472">Membrane</keyword>
<proteinExistence type="predicted"/>
<gene>
    <name evidence="7" type="ORF">GSTENG00003080001</name>
</gene>
<sequence>PLPLRAGLPEQYHSLTWFLSPVLGLIFTPLIGSASDRCTLRWGRRRPFILALCVGTLMGVALFLNGSLIG</sequence>
<evidence type="ECO:0000256" key="5">
    <source>
        <dbReference type="ARBA" id="ARBA00023136"/>
    </source>
</evidence>
<dbReference type="Gene3D" id="1.20.1250.20">
    <property type="entry name" value="MFS general substrate transporter like domains"/>
    <property type="match status" value="1"/>
</dbReference>
<dbReference type="PANTHER" id="PTHR19432">
    <property type="entry name" value="SUGAR TRANSPORTER"/>
    <property type="match status" value="1"/>
</dbReference>
<feature type="transmembrane region" description="Helical" evidence="6">
    <location>
        <begin position="47"/>
        <end position="69"/>
    </location>
</feature>
<accession>Q4TCY6</accession>
<keyword evidence="3 6" id="KW-0812">Transmembrane</keyword>
<evidence type="ECO:0000256" key="1">
    <source>
        <dbReference type="ARBA" id="ARBA00004141"/>
    </source>
</evidence>
<dbReference type="OrthoDB" id="28755at2759"/>
<dbReference type="GO" id="GO:0016020">
    <property type="term" value="C:membrane"/>
    <property type="evidence" value="ECO:0007669"/>
    <property type="project" value="UniProtKB-SubCell"/>
</dbReference>
<dbReference type="SUPFAM" id="SSF103473">
    <property type="entry name" value="MFS general substrate transporter"/>
    <property type="match status" value="1"/>
</dbReference>
<reference evidence="7" key="1">
    <citation type="journal article" date="2004" name="Nature">
        <title>Genome duplication in the teleost fish Tetraodon nigroviridis reveals the early vertebrate proto-karyotype.</title>
        <authorList>
            <person name="Jaillon O."/>
            <person name="Aury J.-M."/>
            <person name="Brunet F."/>
            <person name="Petit J.-L."/>
            <person name="Stange-Thomann N."/>
            <person name="Mauceli E."/>
            <person name="Bouneau L."/>
            <person name="Fischer C."/>
            <person name="Ozouf-Costaz C."/>
            <person name="Bernot A."/>
            <person name="Nicaud S."/>
            <person name="Jaffe D."/>
            <person name="Fisher S."/>
            <person name="Lutfalla G."/>
            <person name="Dossat C."/>
            <person name="Segurens B."/>
            <person name="Dasilva C."/>
            <person name="Salanoubat M."/>
            <person name="Levy M."/>
            <person name="Boudet N."/>
            <person name="Castellano S."/>
            <person name="Anthouard V."/>
            <person name="Jubin C."/>
            <person name="Castelli V."/>
            <person name="Katinka M."/>
            <person name="Vacherie B."/>
            <person name="Biemont C."/>
            <person name="Skalli Z."/>
            <person name="Cattolico L."/>
            <person name="Poulain J."/>
            <person name="De Berardinis V."/>
            <person name="Cruaud C."/>
            <person name="Duprat S."/>
            <person name="Brottier P."/>
            <person name="Coutanceau J.-P."/>
            <person name="Gouzy J."/>
            <person name="Parra G."/>
            <person name="Lardier G."/>
            <person name="Chapple C."/>
            <person name="McKernan K.J."/>
            <person name="McEwan P."/>
            <person name="Bosak S."/>
            <person name="Kellis M."/>
            <person name="Volff J.-N."/>
            <person name="Guigo R."/>
            <person name="Zody M.C."/>
            <person name="Mesirov J."/>
            <person name="Lindblad-Toh K."/>
            <person name="Birren B."/>
            <person name="Nusbaum C."/>
            <person name="Kahn D."/>
            <person name="Robinson-Rechavi M."/>
            <person name="Laudet V."/>
            <person name="Schachter V."/>
            <person name="Quetier F."/>
            <person name="Saurin W."/>
            <person name="Scarpelli C."/>
            <person name="Wincker P."/>
            <person name="Lander E.S."/>
            <person name="Weissenbach J."/>
            <person name="Roest Crollius H."/>
        </authorList>
    </citation>
    <scope>NUCLEOTIDE SEQUENCE [LARGE SCALE GENOMIC DNA]</scope>
</reference>
<dbReference type="EMBL" id="CAAE01006635">
    <property type="protein sequence ID" value="CAF89246.1"/>
    <property type="molecule type" value="Genomic_DNA"/>
</dbReference>
<keyword evidence="2" id="KW-0813">Transport</keyword>
<evidence type="ECO:0000256" key="3">
    <source>
        <dbReference type="ARBA" id="ARBA00022692"/>
    </source>
</evidence>
<dbReference type="PANTHER" id="PTHR19432:SF7">
    <property type="entry name" value="SOLUTE CARRIER FAMILY 45 MEMBER 4"/>
    <property type="match status" value="1"/>
</dbReference>
<keyword evidence="4 6" id="KW-1133">Transmembrane helix</keyword>
<name>Q4TCY6_TETNG</name>
<feature type="transmembrane region" description="Helical" evidence="6">
    <location>
        <begin position="15"/>
        <end position="35"/>
    </location>
</feature>
<dbReference type="GO" id="GO:0008506">
    <property type="term" value="F:sucrose:proton symporter activity"/>
    <property type="evidence" value="ECO:0007669"/>
    <property type="project" value="TreeGrafter"/>
</dbReference>
<dbReference type="Pfam" id="PF13347">
    <property type="entry name" value="MFS_2"/>
    <property type="match status" value="1"/>
</dbReference>
<dbReference type="AlphaFoldDB" id="Q4TCY6"/>
<evidence type="ECO:0000256" key="4">
    <source>
        <dbReference type="ARBA" id="ARBA00022989"/>
    </source>
</evidence>
<evidence type="ECO:0000256" key="6">
    <source>
        <dbReference type="SAM" id="Phobius"/>
    </source>
</evidence>
<feature type="non-terminal residue" evidence="7">
    <location>
        <position position="1"/>
    </location>
</feature>
<evidence type="ECO:0000256" key="2">
    <source>
        <dbReference type="ARBA" id="ARBA00022448"/>
    </source>
</evidence>
<reference evidence="7" key="2">
    <citation type="submission" date="2004-02" db="EMBL/GenBank/DDBJ databases">
        <authorList>
            <consortium name="Genoscope"/>
            <consortium name="Whitehead Institute Centre for Genome Research"/>
        </authorList>
    </citation>
    <scope>NUCLEOTIDE SEQUENCE</scope>
</reference>
<evidence type="ECO:0000313" key="7">
    <source>
        <dbReference type="EMBL" id="CAF89246.1"/>
    </source>
</evidence>
<organism evidence="7">
    <name type="scientific">Tetraodon nigroviridis</name>
    <name type="common">Spotted green pufferfish</name>
    <name type="synonym">Chelonodon nigroviridis</name>
    <dbReference type="NCBI Taxonomy" id="99883"/>
    <lineage>
        <taxon>Eukaryota</taxon>
        <taxon>Metazoa</taxon>
        <taxon>Chordata</taxon>
        <taxon>Craniata</taxon>
        <taxon>Vertebrata</taxon>
        <taxon>Euteleostomi</taxon>
        <taxon>Actinopterygii</taxon>
        <taxon>Neopterygii</taxon>
        <taxon>Teleostei</taxon>
        <taxon>Neoteleostei</taxon>
        <taxon>Acanthomorphata</taxon>
        <taxon>Eupercaria</taxon>
        <taxon>Tetraodontiformes</taxon>
        <taxon>Tetradontoidea</taxon>
        <taxon>Tetraodontidae</taxon>
        <taxon>Tetraodon</taxon>
    </lineage>
</organism>
<feature type="non-terminal residue" evidence="7">
    <location>
        <position position="70"/>
    </location>
</feature>
<dbReference type="InterPro" id="IPR036259">
    <property type="entry name" value="MFS_trans_sf"/>
</dbReference>
<comment type="subcellular location">
    <subcellularLocation>
        <location evidence="1">Membrane</location>
        <topology evidence="1">Multi-pass membrane protein</topology>
    </subcellularLocation>
</comment>
<dbReference type="KEGG" id="tng:GSTEN00003080G001"/>
<protein>
    <submittedName>
        <fullName evidence="7">Chromosome undetermined SCAF6635, whole genome shotgun sequence</fullName>
    </submittedName>
</protein>